<feature type="coiled-coil region" evidence="1">
    <location>
        <begin position="33"/>
        <end position="67"/>
    </location>
</feature>
<evidence type="ECO:0000256" key="1">
    <source>
        <dbReference type="SAM" id="Coils"/>
    </source>
</evidence>
<name>D8LZC0_BLAHO</name>
<protein>
    <submittedName>
        <fullName evidence="2">Uncharacterized protein</fullName>
    </submittedName>
</protein>
<dbReference type="EMBL" id="FN668640">
    <property type="protein sequence ID" value="CBK21159.2"/>
    <property type="molecule type" value="Genomic_DNA"/>
</dbReference>
<dbReference type="Proteomes" id="UP000008312">
    <property type="component" value="Unassembled WGS sequence"/>
</dbReference>
<dbReference type="AlphaFoldDB" id="D8LZC0"/>
<accession>D8LZC0</accession>
<dbReference type="RefSeq" id="XP_012895207.1">
    <property type="nucleotide sequence ID" value="XM_013039753.1"/>
</dbReference>
<keyword evidence="3" id="KW-1185">Reference proteome</keyword>
<keyword evidence="1" id="KW-0175">Coiled coil</keyword>
<organism evidence="2">
    <name type="scientific">Blastocystis hominis</name>
    <dbReference type="NCBI Taxonomy" id="12968"/>
    <lineage>
        <taxon>Eukaryota</taxon>
        <taxon>Sar</taxon>
        <taxon>Stramenopiles</taxon>
        <taxon>Bigyra</taxon>
        <taxon>Opalozoa</taxon>
        <taxon>Opalinata</taxon>
        <taxon>Blastocystidae</taxon>
        <taxon>Blastocystis</taxon>
    </lineage>
</organism>
<reference evidence="2" key="1">
    <citation type="submission" date="2010-02" db="EMBL/GenBank/DDBJ databases">
        <title>Sequencing and annotation of the Blastocystis hominis genome.</title>
        <authorList>
            <person name="Wincker P."/>
        </authorList>
    </citation>
    <scope>NUCLEOTIDE SEQUENCE</scope>
    <source>
        <strain evidence="2">Singapore isolate B</strain>
    </source>
</reference>
<dbReference type="InParanoid" id="D8LZC0"/>
<proteinExistence type="predicted"/>
<dbReference type="GeneID" id="24918620"/>
<gene>
    <name evidence="2" type="ORF">GSBLH_T00001355001</name>
</gene>
<evidence type="ECO:0000313" key="2">
    <source>
        <dbReference type="EMBL" id="CBK21159.2"/>
    </source>
</evidence>
<dbReference type="OrthoDB" id="10640777at2759"/>
<sequence length="169" mass="19265">MSGTEETVHRSPSPTVETEIPVCAECAEKSLRLDSLQGRIAVMDAELMKLRRRVMEEQEIVAKEKEEALLALRTLRQLLITYLTSVRGGAALKALMEQLKLSEEEQRVCVLKEVEKFEERKEQSSLLSWLGGIAMSEEVKETKKEDSKESVTELWNKLFQYEQSVCACL</sequence>
<evidence type="ECO:0000313" key="3">
    <source>
        <dbReference type="Proteomes" id="UP000008312"/>
    </source>
</evidence>